<feature type="transmembrane region" description="Helical" evidence="1">
    <location>
        <begin position="12"/>
        <end position="34"/>
    </location>
</feature>
<evidence type="ECO:0000313" key="3">
    <source>
        <dbReference type="Proteomes" id="UP001596620"/>
    </source>
</evidence>
<dbReference type="RefSeq" id="WP_382361043.1">
    <property type="nucleotide sequence ID" value="NZ_JBHTGR010000057.1"/>
</dbReference>
<organism evidence="2 3">
    <name type="scientific">Lentibacillus kimchii</name>
    <dbReference type="NCBI Taxonomy" id="1542911"/>
    <lineage>
        <taxon>Bacteria</taxon>
        <taxon>Bacillati</taxon>
        <taxon>Bacillota</taxon>
        <taxon>Bacilli</taxon>
        <taxon>Bacillales</taxon>
        <taxon>Bacillaceae</taxon>
        <taxon>Lentibacillus</taxon>
    </lineage>
</organism>
<keyword evidence="3" id="KW-1185">Reference proteome</keyword>
<reference evidence="3" key="1">
    <citation type="journal article" date="2019" name="Int. J. Syst. Evol. Microbiol.">
        <title>The Global Catalogue of Microorganisms (GCM) 10K type strain sequencing project: providing services to taxonomists for standard genome sequencing and annotation.</title>
        <authorList>
            <consortium name="The Broad Institute Genomics Platform"/>
            <consortium name="The Broad Institute Genome Sequencing Center for Infectious Disease"/>
            <person name="Wu L."/>
            <person name="Ma J."/>
        </authorList>
    </citation>
    <scope>NUCLEOTIDE SEQUENCE [LARGE SCALE GENOMIC DNA]</scope>
    <source>
        <strain evidence="3">JCM 30234</strain>
    </source>
</reference>
<accession>A0ABW2UZU8</accession>
<sequence>MRNNKGFSFVESLAAASILLMVITTLVPLSSLLFSERISMQQKQTIHNELHHELQPFVWEEDPSLPHTLSKTIKETEAFFQFTTENDLVKGCVTWENASKRTDQFCLYGYPEK</sequence>
<evidence type="ECO:0008006" key="4">
    <source>
        <dbReference type="Google" id="ProtNLM"/>
    </source>
</evidence>
<keyword evidence="1" id="KW-0472">Membrane</keyword>
<evidence type="ECO:0000256" key="1">
    <source>
        <dbReference type="SAM" id="Phobius"/>
    </source>
</evidence>
<keyword evidence="1" id="KW-1133">Transmembrane helix</keyword>
<proteinExistence type="predicted"/>
<evidence type="ECO:0000313" key="2">
    <source>
        <dbReference type="EMBL" id="MFC7748101.1"/>
    </source>
</evidence>
<comment type="caution">
    <text evidence="2">The sequence shown here is derived from an EMBL/GenBank/DDBJ whole genome shotgun (WGS) entry which is preliminary data.</text>
</comment>
<name>A0ABW2UZU8_9BACI</name>
<keyword evidence="1" id="KW-0812">Transmembrane</keyword>
<dbReference type="EMBL" id="JBHTGR010000057">
    <property type="protein sequence ID" value="MFC7748101.1"/>
    <property type="molecule type" value="Genomic_DNA"/>
</dbReference>
<gene>
    <name evidence="2" type="ORF">ACFQU8_12995</name>
</gene>
<dbReference type="Proteomes" id="UP001596620">
    <property type="component" value="Unassembled WGS sequence"/>
</dbReference>
<protein>
    <recommendedName>
        <fullName evidence="4">Type II secretion system protein</fullName>
    </recommendedName>
</protein>